<accession>A0A137SYA3</accession>
<dbReference type="AlphaFoldDB" id="A0A137SYA3"/>
<sequence>MRGMKACFQIPERSLSYAKIVQARAIQTCLNIAERSLSYAKISIFFLIG</sequence>
<comment type="caution">
    <text evidence="1">The sequence shown here is derived from an EMBL/GenBank/DDBJ whole genome shotgun (WGS) entry which is preliminary data.</text>
</comment>
<dbReference type="Proteomes" id="UP000070093">
    <property type="component" value="Unassembled WGS sequence"/>
</dbReference>
<dbReference type="PATRIC" id="fig|28125.4.peg.1142"/>
<dbReference type="STRING" id="28125.HMPREF3202_01153"/>
<proteinExistence type="predicted"/>
<name>A0A137SYA3_9BACT</name>
<evidence type="ECO:0000313" key="2">
    <source>
        <dbReference type="Proteomes" id="UP000070093"/>
    </source>
</evidence>
<reference evidence="1 2" key="1">
    <citation type="submission" date="2016-02" db="EMBL/GenBank/DDBJ databases">
        <authorList>
            <person name="Wen L."/>
            <person name="He K."/>
            <person name="Yang H."/>
        </authorList>
    </citation>
    <scope>NUCLEOTIDE SEQUENCE [LARGE SCALE GENOMIC DNA]</scope>
    <source>
        <strain evidence="1 2">GED7880</strain>
    </source>
</reference>
<organism evidence="1 2">
    <name type="scientific">Prevotella bivia</name>
    <dbReference type="NCBI Taxonomy" id="28125"/>
    <lineage>
        <taxon>Bacteria</taxon>
        <taxon>Pseudomonadati</taxon>
        <taxon>Bacteroidota</taxon>
        <taxon>Bacteroidia</taxon>
        <taxon>Bacteroidales</taxon>
        <taxon>Prevotellaceae</taxon>
        <taxon>Prevotella</taxon>
    </lineage>
</organism>
<evidence type="ECO:0000313" key="1">
    <source>
        <dbReference type="EMBL" id="KXO17377.1"/>
    </source>
</evidence>
<protein>
    <submittedName>
        <fullName evidence="1">Uncharacterized protein</fullName>
    </submittedName>
</protein>
<gene>
    <name evidence="1" type="ORF">HMPREF3202_01153</name>
</gene>
<dbReference type="EMBL" id="LTAG01000047">
    <property type="protein sequence ID" value="KXO17377.1"/>
    <property type="molecule type" value="Genomic_DNA"/>
</dbReference>